<dbReference type="SMART" id="SM00408">
    <property type="entry name" value="IGc2"/>
    <property type="match status" value="3"/>
</dbReference>
<feature type="domain" description="Fibronectin type-III" evidence="5">
    <location>
        <begin position="1062"/>
        <end position="1159"/>
    </location>
</feature>
<accession>A0A813NSL4</accession>
<keyword evidence="2" id="KW-0393">Immunoglobulin domain</keyword>
<dbReference type="FunFam" id="2.60.40.10:FF:002083">
    <property type="entry name" value="Protein CBR-UNC-22"/>
    <property type="match status" value="1"/>
</dbReference>
<dbReference type="InterPro" id="IPR036116">
    <property type="entry name" value="FN3_sf"/>
</dbReference>
<dbReference type="PANTHER" id="PTHR14340:SF9">
    <property type="entry name" value="FIBRONECTIN TYPE-III DOMAIN-CONTAINING PROTEIN"/>
    <property type="match status" value="1"/>
</dbReference>
<feature type="domain" description="Fibronectin type-III" evidence="5">
    <location>
        <begin position="497"/>
        <end position="591"/>
    </location>
</feature>
<feature type="domain" description="Fibronectin type-III" evidence="5">
    <location>
        <begin position="76"/>
        <end position="169"/>
    </location>
</feature>
<evidence type="ECO:0000256" key="1">
    <source>
        <dbReference type="ARBA" id="ARBA00022737"/>
    </source>
</evidence>
<dbReference type="FunFam" id="2.60.40.10:FF:000160">
    <property type="entry name" value="Titin a"/>
    <property type="match status" value="1"/>
</dbReference>
<dbReference type="SMART" id="SM00060">
    <property type="entry name" value="FN3"/>
    <property type="match status" value="11"/>
</dbReference>
<feature type="domain" description="Fibronectin type-III" evidence="5">
    <location>
        <begin position="801"/>
        <end position="895"/>
    </location>
</feature>
<dbReference type="InterPro" id="IPR013783">
    <property type="entry name" value="Ig-like_fold"/>
</dbReference>
<keyword evidence="1" id="KW-0677">Repeat</keyword>
<dbReference type="GO" id="GO:0030017">
    <property type="term" value="C:sarcomere"/>
    <property type="evidence" value="ECO:0007669"/>
    <property type="project" value="UniProtKB-ARBA"/>
</dbReference>
<sequence>MQLGIVIIIQRFHVKTPSKLTREPEEQCVTLGEPLKVKKDDQLLSDNDRVRIQEFDDFIVVTIPDTEREDVAPSLPPTGPLEISNVSKDRATLSWKPPKDDGGSKVTGYVVERRDTSKRADALIPVTQASPTMVWLKDGKPVQPGDGSSCQTSIDAKRCKLNIEKSKRGDTGQYELILKNAKGEVKIPIAVTVLDRPGKPEGPMKVSDVLKESAVISWKPPLDNGGSNIERYIVEKQDVERGTWGPAGEVNGDNTSLRVNKLTPGKEYLFRVRAVNKEGESEPLETSGTTLARNPYDEPSAPGKPEVSDWDKDRVDLEWQAPEKDGGAPVEKYVIERREKGKDQWQKGAEIPGSSTKGSCGGLSEGKEYEFRVVAVNKAGPSEPSEPSRVVLAKPRFLKPRINKVNLKSVTVKAGQTITLEAPYAAEPLPTMNWQRESTEVKSDDRTQMTLTDKLAKLIITKAVRADTGRYTIRLVNDSGSDTADCEVIVLGPPSMPRGPLEVKDVNKSSVTLAWLPPTDTGGKEITNYVVEKRDKKSGDWVRCAEAVNGTQVTIGKLKEGHEYEFRVMAENANGLSEPLVTDKAVLVKNPFTEPGAPGTPECVSRDRKHIEVKWTPTRNDGGNPVKGYVVERRDKTGKKEWTKINRGELHKGTNFVDENVTAMKEYEYRVSAVNEAGPGEPSSSSGGIAARPEKEKPSFDLSSLFGPLGKKEIRVKAGEPLTIDVPINGSPTPVITWIKDGETVQPTRDTQLESDDIHAKLHKPSAKRGDTGKYKIQLKNDSGEDECDIDVIVLDKPGVPEGPLETTETTKDSVSLQWKPPKENGGGDITGYIIEKCAENSDRWEKVPGVFTQPKGTIKDLETNKKFKFRVKAENIYGIGEPLETTSAITVKPPYDAPDAPETPEIVEYNSTFIKLKWEKPKKDGGNPISGYNVEMREKGSNNWVPCNSFPTKGTEYTATGLREGQTYEFRVAAVNGAGPGTPSKPSQAQKAEVPMYAADAPDQPKVEKITKDSVTLSWKKPANDGGTRITGYVIEKKPADGRDWTEVGEVQGPEPGAPGAPGTPECVSRDRKHIEVKWTPPRNDGGNPVKGYVVERRDKTGKKEWTKINRGELHKGTNFVDENVTAMKEYEYRVSAVNEAGPGEPSSSSGGIAARPEKEKPSFDLSSLFGPLGKKEIRVKAGEPLTIDVPINGSPTPVITWIKDGETVQPTRDTQLESDDIHAKLHKPSAKRGDTGKYKIQLKNDSGEDECDIDVIVLDKPGVPEGPLETTETTKDSVSLQWKPPKENGGGDITEPKGTIKDLETNKKFKLRVKAENIYGIGEPLETTSAITVKPPYDAPDAPETPEIVEYNSTFIKLKWEKPKKDGGTPISGYNVEIREKGSNNWVPCNSFPTKGTEYTATGLREGQTYEFRVAAVNGAGPGTPSKPSQAQKAEVPMYAADAPDQPKVEKITKDSVTLSWKKPANDGGTRITGYVIEKKPADGRDWTEVAEVPEREHSYIVPNLKEDDDVLFRIRPVNAVDPREPRRPTDAITVQDQPDKSSFLDSSGIKDITVKADKHFELHISY</sequence>
<dbReference type="EMBL" id="CAJNOG010000009">
    <property type="protein sequence ID" value="CAF0742077.1"/>
    <property type="molecule type" value="Genomic_DNA"/>
</dbReference>
<feature type="domain" description="Fibronectin type-III" evidence="5">
    <location>
        <begin position="199"/>
        <end position="294"/>
    </location>
</feature>
<evidence type="ECO:0000313" key="7">
    <source>
        <dbReference type="Proteomes" id="UP000663845"/>
    </source>
</evidence>
<dbReference type="FunFam" id="2.60.40.10:FF:000051">
    <property type="entry name" value="Uncharacterized protein, isoform J"/>
    <property type="match status" value="3"/>
</dbReference>
<evidence type="ECO:0000259" key="4">
    <source>
        <dbReference type="PROSITE" id="PS50835"/>
    </source>
</evidence>
<feature type="region of interest" description="Disordered" evidence="3">
    <location>
        <begin position="1140"/>
        <end position="1167"/>
    </location>
</feature>
<feature type="domain" description="Fibronectin type-III" evidence="5">
    <location>
        <begin position="301"/>
        <end position="396"/>
    </location>
</feature>
<feature type="domain" description="Fibronectin type-III" evidence="5">
    <location>
        <begin position="901"/>
        <end position="996"/>
    </location>
</feature>
<dbReference type="PROSITE" id="PS50853">
    <property type="entry name" value="FN3"/>
    <property type="match status" value="10"/>
</dbReference>
<proteinExistence type="predicted"/>
<feature type="compositionally biased region" description="Low complexity" evidence="3">
    <location>
        <begin position="1143"/>
        <end position="1153"/>
    </location>
</feature>
<dbReference type="FunFam" id="2.60.40.10:FF:000056">
    <property type="entry name" value="twitchin isoform X4"/>
    <property type="match status" value="3"/>
</dbReference>
<feature type="region of interest" description="Disordered" evidence="3">
    <location>
        <begin position="1264"/>
        <end position="1300"/>
    </location>
</feature>
<reference evidence="6" key="1">
    <citation type="submission" date="2021-02" db="EMBL/GenBank/DDBJ databases">
        <authorList>
            <person name="Nowell W R."/>
        </authorList>
    </citation>
    <scope>NUCLEOTIDE SEQUENCE</scope>
</reference>
<dbReference type="FunFam" id="2.60.40.10:FF:000127">
    <property type="entry name" value="titin isoform X1"/>
    <property type="match status" value="3"/>
</dbReference>
<dbReference type="FunFam" id="2.60.40.10:FF:000003">
    <property type="entry name" value="Titin isoform E"/>
    <property type="match status" value="1"/>
</dbReference>
<dbReference type="CDD" id="cd05748">
    <property type="entry name" value="Ig_Titin_like"/>
    <property type="match status" value="2"/>
</dbReference>
<protein>
    <recommendedName>
        <fullName evidence="8">Twitchin</fullName>
    </recommendedName>
</protein>
<feature type="region of interest" description="Disordered" evidence="3">
    <location>
        <begin position="1051"/>
        <end position="1070"/>
    </location>
</feature>
<dbReference type="InterPro" id="IPR003599">
    <property type="entry name" value="Ig_sub"/>
</dbReference>
<dbReference type="Pfam" id="PF07679">
    <property type="entry name" value="I-set"/>
    <property type="match status" value="4"/>
</dbReference>
<feature type="domain" description="Ig-like" evidence="4">
    <location>
        <begin position="400"/>
        <end position="489"/>
    </location>
</feature>
<feature type="region of interest" description="Disordered" evidence="3">
    <location>
        <begin position="675"/>
        <end position="701"/>
    </location>
</feature>
<dbReference type="Pfam" id="PF00041">
    <property type="entry name" value="fn3"/>
    <property type="match status" value="10"/>
</dbReference>
<feature type="region of interest" description="Disordered" evidence="3">
    <location>
        <begin position="799"/>
        <end position="823"/>
    </location>
</feature>
<gene>
    <name evidence="6" type="ORF">JYZ213_LOCUS1942</name>
</gene>
<evidence type="ECO:0000256" key="2">
    <source>
        <dbReference type="ARBA" id="ARBA00023319"/>
    </source>
</evidence>
<feature type="compositionally biased region" description="Low complexity" evidence="3">
    <location>
        <begin position="678"/>
        <end position="688"/>
    </location>
</feature>
<feature type="domain" description="Fibronectin type-III" evidence="5">
    <location>
        <begin position="597"/>
        <end position="694"/>
    </location>
</feature>
<dbReference type="SMART" id="SM00409">
    <property type="entry name" value="IG"/>
    <property type="match status" value="4"/>
</dbReference>
<evidence type="ECO:0000256" key="3">
    <source>
        <dbReference type="SAM" id="MobiDB-lite"/>
    </source>
</evidence>
<dbReference type="SUPFAM" id="SSF49265">
    <property type="entry name" value="Fibronectin type III"/>
    <property type="match status" value="8"/>
</dbReference>
<evidence type="ECO:0008006" key="8">
    <source>
        <dbReference type="Google" id="ProtNLM"/>
    </source>
</evidence>
<name>A0A813NSL4_9BILA</name>
<dbReference type="InterPro" id="IPR003598">
    <property type="entry name" value="Ig_sub2"/>
</dbReference>
<dbReference type="SUPFAM" id="SSF48726">
    <property type="entry name" value="Immunoglobulin"/>
    <property type="match status" value="4"/>
</dbReference>
<dbReference type="PANTHER" id="PTHR14340">
    <property type="entry name" value="MICROFIBRIL-ASSOCIATED GLYCOPROTEIN 3"/>
    <property type="match status" value="1"/>
</dbReference>
<dbReference type="PROSITE" id="PS50835">
    <property type="entry name" value="IG_LIKE"/>
    <property type="match status" value="3"/>
</dbReference>
<evidence type="ECO:0000313" key="6">
    <source>
        <dbReference type="EMBL" id="CAF0742077.1"/>
    </source>
</evidence>
<dbReference type="Proteomes" id="UP000663845">
    <property type="component" value="Unassembled WGS sequence"/>
</dbReference>
<comment type="caution">
    <text evidence="6">The sequence shown here is derived from an EMBL/GenBank/DDBJ whole genome shotgun (WGS) entry which is preliminary data.</text>
</comment>
<feature type="region of interest" description="Disordered" evidence="3">
    <location>
        <begin position="278"/>
        <end position="309"/>
    </location>
</feature>
<dbReference type="InterPro" id="IPR003961">
    <property type="entry name" value="FN3_dom"/>
</dbReference>
<feature type="domain" description="Fibronectin type-III" evidence="5">
    <location>
        <begin position="1445"/>
        <end position="1539"/>
    </location>
</feature>
<dbReference type="PRINTS" id="PR00014">
    <property type="entry name" value="FNTYPEIII"/>
</dbReference>
<organism evidence="6 7">
    <name type="scientific">Adineta steineri</name>
    <dbReference type="NCBI Taxonomy" id="433720"/>
    <lineage>
        <taxon>Eukaryota</taxon>
        <taxon>Metazoa</taxon>
        <taxon>Spiralia</taxon>
        <taxon>Gnathifera</taxon>
        <taxon>Rotifera</taxon>
        <taxon>Eurotatoria</taxon>
        <taxon>Bdelloidea</taxon>
        <taxon>Adinetida</taxon>
        <taxon>Adinetidae</taxon>
        <taxon>Adineta</taxon>
    </lineage>
</organism>
<feature type="domain" description="Ig-like" evidence="4">
    <location>
        <begin position="1163"/>
        <end position="1255"/>
    </location>
</feature>
<dbReference type="InterPro" id="IPR007110">
    <property type="entry name" value="Ig-like_dom"/>
</dbReference>
<evidence type="ECO:0000259" key="5">
    <source>
        <dbReference type="PROSITE" id="PS50853"/>
    </source>
</evidence>
<dbReference type="InterPro" id="IPR036179">
    <property type="entry name" value="Ig-like_dom_sf"/>
</dbReference>
<dbReference type="CDD" id="cd00063">
    <property type="entry name" value="FN3"/>
    <property type="match status" value="11"/>
</dbReference>
<dbReference type="Gene3D" id="2.60.40.10">
    <property type="entry name" value="Immunoglobulins"/>
    <property type="match status" value="16"/>
</dbReference>
<feature type="domain" description="Fibronectin type-III" evidence="5">
    <location>
        <begin position="1344"/>
        <end position="1439"/>
    </location>
</feature>
<dbReference type="InterPro" id="IPR013098">
    <property type="entry name" value="Ig_I-set"/>
</dbReference>
<feature type="domain" description="Ig-like" evidence="4">
    <location>
        <begin position="698"/>
        <end position="790"/>
    </location>
</feature>